<evidence type="ECO:0000256" key="3">
    <source>
        <dbReference type="ARBA" id="ARBA00022471"/>
    </source>
</evidence>
<evidence type="ECO:0000256" key="6">
    <source>
        <dbReference type="RuleBase" id="RU367044"/>
    </source>
</evidence>
<evidence type="ECO:0000256" key="1">
    <source>
        <dbReference type="ARBA" id="ARBA00004613"/>
    </source>
</evidence>
<dbReference type="PANTHER" id="PTHR31232">
    <property type="match status" value="1"/>
</dbReference>
<name>A0ABR0XH68_REHGL</name>
<protein>
    <recommendedName>
        <fullName evidence="6">S-protein homolog</fullName>
    </recommendedName>
</protein>
<comment type="caution">
    <text evidence="7">The sequence shown here is derived from an EMBL/GenBank/DDBJ whole genome shotgun (WGS) entry which is preliminary data.</text>
</comment>
<evidence type="ECO:0000256" key="2">
    <source>
        <dbReference type="ARBA" id="ARBA00005581"/>
    </source>
</evidence>
<gene>
    <name evidence="7" type="ORF">DH2020_005815</name>
</gene>
<keyword evidence="8" id="KW-1185">Reference proteome</keyword>
<evidence type="ECO:0000256" key="5">
    <source>
        <dbReference type="ARBA" id="ARBA00022729"/>
    </source>
</evidence>
<keyword evidence="4 6" id="KW-0964">Secreted</keyword>
<accession>A0ABR0XH68</accession>
<dbReference type="InterPro" id="IPR010264">
    <property type="entry name" value="Self-incomp_S1"/>
</dbReference>
<proteinExistence type="inferred from homology"/>
<evidence type="ECO:0000313" key="8">
    <source>
        <dbReference type="Proteomes" id="UP001318860"/>
    </source>
</evidence>
<organism evidence="7 8">
    <name type="scientific">Rehmannia glutinosa</name>
    <name type="common">Chinese foxglove</name>
    <dbReference type="NCBI Taxonomy" id="99300"/>
    <lineage>
        <taxon>Eukaryota</taxon>
        <taxon>Viridiplantae</taxon>
        <taxon>Streptophyta</taxon>
        <taxon>Embryophyta</taxon>
        <taxon>Tracheophyta</taxon>
        <taxon>Spermatophyta</taxon>
        <taxon>Magnoliopsida</taxon>
        <taxon>eudicotyledons</taxon>
        <taxon>Gunneridae</taxon>
        <taxon>Pentapetalae</taxon>
        <taxon>asterids</taxon>
        <taxon>lamiids</taxon>
        <taxon>Lamiales</taxon>
        <taxon>Orobanchaceae</taxon>
        <taxon>Rehmannieae</taxon>
        <taxon>Rehmannia</taxon>
    </lineage>
</organism>
<evidence type="ECO:0000313" key="7">
    <source>
        <dbReference type="EMBL" id="KAK6158501.1"/>
    </source>
</evidence>
<dbReference type="Pfam" id="PF05938">
    <property type="entry name" value="Self-incomp_S1"/>
    <property type="match status" value="1"/>
</dbReference>
<keyword evidence="3 6" id="KW-0713">Self-incompatibility</keyword>
<feature type="signal peptide" evidence="6">
    <location>
        <begin position="1"/>
        <end position="27"/>
    </location>
</feature>
<sequence>MRTWKENLFVSFALFLLTNSLIITSEAILEKAGVIVTNKIPNENITIHCYSSEDDLGVHNLAYGSSFSWNFRINFFRSTKFYCDISTRHGYGNYGVFTPNLKRDFCYNQCEWSVHKDGPCVKQRRSEGPSWCQNWKVPQPPSS</sequence>
<dbReference type="EMBL" id="JABTTQ020000004">
    <property type="protein sequence ID" value="KAK6158501.1"/>
    <property type="molecule type" value="Genomic_DNA"/>
</dbReference>
<comment type="subcellular location">
    <subcellularLocation>
        <location evidence="1 6">Secreted</location>
    </subcellularLocation>
</comment>
<dbReference type="PANTHER" id="PTHR31232:SF42">
    <property type="entry name" value="S-PROTEIN HOMOLOG"/>
    <property type="match status" value="1"/>
</dbReference>
<reference evidence="7 8" key="1">
    <citation type="journal article" date="2021" name="Comput. Struct. Biotechnol. J.">
        <title>De novo genome assembly of the potent medicinal plant Rehmannia glutinosa using nanopore technology.</title>
        <authorList>
            <person name="Ma L."/>
            <person name="Dong C."/>
            <person name="Song C."/>
            <person name="Wang X."/>
            <person name="Zheng X."/>
            <person name="Niu Y."/>
            <person name="Chen S."/>
            <person name="Feng W."/>
        </authorList>
    </citation>
    <scope>NUCLEOTIDE SEQUENCE [LARGE SCALE GENOMIC DNA]</scope>
    <source>
        <strain evidence="7">DH-2019</strain>
    </source>
</reference>
<comment type="similarity">
    <text evidence="2 6">Belongs to the plant self-incompatibility (S1) protein family.</text>
</comment>
<evidence type="ECO:0000256" key="4">
    <source>
        <dbReference type="ARBA" id="ARBA00022525"/>
    </source>
</evidence>
<feature type="chain" id="PRO_5044962481" description="S-protein homolog" evidence="6">
    <location>
        <begin position="28"/>
        <end position="143"/>
    </location>
</feature>
<dbReference type="Proteomes" id="UP001318860">
    <property type="component" value="Unassembled WGS sequence"/>
</dbReference>
<keyword evidence="5 6" id="KW-0732">Signal</keyword>